<name>A0ABN4GZV1_9GAMM</name>
<evidence type="ECO:0000313" key="1">
    <source>
        <dbReference type="EMBL" id="AKN89083.1"/>
    </source>
</evidence>
<dbReference type="EMBL" id="CP011923">
    <property type="protein sequence ID" value="AKN89083.1"/>
    <property type="molecule type" value="Genomic_DNA"/>
</dbReference>
<proteinExistence type="predicted"/>
<evidence type="ECO:0000313" key="2">
    <source>
        <dbReference type="Proteomes" id="UP000035930"/>
    </source>
</evidence>
<evidence type="ECO:0008006" key="3">
    <source>
        <dbReference type="Google" id="ProtNLM"/>
    </source>
</evidence>
<accession>A0ABN4GZV1</accession>
<sequence length="161" mass="17695">MSNVKKLLMKRNILKKMIMSTILFVPFLGCAAVNFEVQISRGLTNELYFGNASSIDPNCKVLSISNKEKIVVSCDGSGQATFPVISVNEDREIAVIKMNNPWYASASTSLITDETNVSSKCDMGGNCTNAPVNDYYLLAESLDGNRPDYADENVVVKLRKL</sequence>
<gene>
    <name evidence="1" type="ORF">FNO190_1451</name>
</gene>
<organism evidence="1 2">
    <name type="scientific">Francisella orientalis</name>
    <dbReference type="NCBI Taxonomy" id="299583"/>
    <lineage>
        <taxon>Bacteria</taxon>
        <taxon>Pseudomonadati</taxon>
        <taxon>Pseudomonadota</taxon>
        <taxon>Gammaproteobacteria</taxon>
        <taxon>Thiotrichales</taxon>
        <taxon>Francisellaceae</taxon>
        <taxon>Francisella</taxon>
    </lineage>
</organism>
<dbReference type="Proteomes" id="UP000035930">
    <property type="component" value="Chromosome"/>
</dbReference>
<protein>
    <recommendedName>
        <fullName evidence="3">Lipoprotein</fullName>
    </recommendedName>
</protein>
<reference evidence="1" key="1">
    <citation type="submission" date="2017-08" db="EMBL/GenBank/DDBJ databases">
        <title>Complete Genome Sequence of Francisella noatunensis subsp. orientalis strain FNO190.</title>
        <authorList>
            <person name="Pereira F.L."/>
            <person name="Goncalves L.A."/>
            <person name="Guilherme T.C."/>
            <person name="Soares S.C."/>
            <person name="Dorella F.A."/>
            <person name="Carvalho A.F."/>
            <person name="Leibowitz M.P."/>
            <person name="Leal C.A.G."/>
            <person name="Azevedo V.A.C."/>
            <person name="Figueiredo H.C.P."/>
        </authorList>
    </citation>
    <scope>NUCLEOTIDE SEQUENCE</scope>
    <source>
        <strain evidence="1">FNO190</strain>
    </source>
</reference>
<keyword evidence="2" id="KW-1185">Reference proteome</keyword>